<name>E9G459_DAPPU</name>
<dbReference type="STRING" id="6669.E9G459"/>
<keyword evidence="3" id="KW-1185">Reference proteome</keyword>
<feature type="region of interest" description="Disordered" evidence="1">
    <location>
        <begin position="77"/>
        <end position="97"/>
    </location>
</feature>
<organism evidence="2 3">
    <name type="scientific">Daphnia pulex</name>
    <name type="common">Water flea</name>
    <dbReference type="NCBI Taxonomy" id="6669"/>
    <lineage>
        <taxon>Eukaryota</taxon>
        <taxon>Metazoa</taxon>
        <taxon>Ecdysozoa</taxon>
        <taxon>Arthropoda</taxon>
        <taxon>Crustacea</taxon>
        <taxon>Branchiopoda</taxon>
        <taxon>Diplostraca</taxon>
        <taxon>Cladocera</taxon>
        <taxon>Anomopoda</taxon>
        <taxon>Daphniidae</taxon>
        <taxon>Daphnia</taxon>
    </lineage>
</organism>
<evidence type="ECO:0000256" key="1">
    <source>
        <dbReference type="SAM" id="MobiDB-lite"/>
    </source>
</evidence>
<dbReference type="KEGG" id="dpx:DAPPUDRAFT_313402"/>
<gene>
    <name evidence="2" type="ORF">DAPPUDRAFT_313402</name>
</gene>
<feature type="region of interest" description="Disordered" evidence="1">
    <location>
        <begin position="113"/>
        <end position="138"/>
    </location>
</feature>
<evidence type="ECO:0000313" key="3">
    <source>
        <dbReference type="Proteomes" id="UP000000305"/>
    </source>
</evidence>
<dbReference type="PhylomeDB" id="E9G459"/>
<dbReference type="InParanoid" id="E9G459"/>
<sequence>MSSRRMPEPFASNELVGERMLIAKPAPPSGLLLRPAAVKKSAGSFLREAPTVRTESFFRRGTTPVRMLGDMVWPPKGLTSTTDVQQLPTRSPGAVRRQPKNYRDFFSQNQLPANFPTYRAPPGTQHFGLEEGENATPM</sequence>
<feature type="compositionally biased region" description="Polar residues" evidence="1">
    <location>
        <begin position="78"/>
        <end position="89"/>
    </location>
</feature>
<dbReference type="AlphaFoldDB" id="E9G459"/>
<dbReference type="EMBL" id="GL732531">
    <property type="protein sequence ID" value="EFX86069.1"/>
    <property type="molecule type" value="Genomic_DNA"/>
</dbReference>
<reference evidence="2 3" key="1">
    <citation type="journal article" date="2011" name="Science">
        <title>The ecoresponsive genome of Daphnia pulex.</title>
        <authorList>
            <person name="Colbourne J.K."/>
            <person name="Pfrender M.E."/>
            <person name="Gilbert D."/>
            <person name="Thomas W.K."/>
            <person name="Tucker A."/>
            <person name="Oakley T.H."/>
            <person name="Tokishita S."/>
            <person name="Aerts A."/>
            <person name="Arnold G.J."/>
            <person name="Basu M.K."/>
            <person name="Bauer D.J."/>
            <person name="Caceres C.E."/>
            <person name="Carmel L."/>
            <person name="Casola C."/>
            <person name="Choi J.H."/>
            <person name="Detter J.C."/>
            <person name="Dong Q."/>
            <person name="Dusheyko S."/>
            <person name="Eads B.D."/>
            <person name="Frohlich T."/>
            <person name="Geiler-Samerotte K.A."/>
            <person name="Gerlach D."/>
            <person name="Hatcher P."/>
            <person name="Jogdeo S."/>
            <person name="Krijgsveld J."/>
            <person name="Kriventseva E.V."/>
            <person name="Kultz D."/>
            <person name="Laforsch C."/>
            <person name="Lindquist E."/>
            <person name="Lopez J."/>
            <person name="Manak J.R."/>
            <person name="Muller J."/>
            <person name="Pangilinan J."/>
            <person name="Patwardhan R.P."/>
            <person name="Pitluck S."/>
            <person name="Pritham E.J."/>
            <person name="Rechtsteiner A."/>
            <person name="Rho M."/>
            <person name="Rogozin I.B."/>
            <person name="Sakarya O."/>
            <person name="Salamov A."/>
            <person name="Schaack S."/>
            <person name="Shapiro H."/>
            <person name="Shiga Y."/>
            <person name="Skalitzky C."/>
            <person name="Smith Z."/>
            <person name="Souvorov A."/>
            <person name="Sung W."/>
            <person name="Tang Z."/>
            <person name="Tsuchiya D."/>
            <person name="Tu H."/>
            <person name="Vos H."/>
            <person name="Wang M."/>
            <person name="Wolf Y.I."/>
            <person name="Yamagata H."/>
            <person name="Yamada T."/>
            <person name="Ye Y."/>
            <person name="Shaw J.R."/>
            <person name="Andrews J."/>
            <person name="Crease T.J."/>
            <person name="Tang H."/>
            <person name="Lucas S.M."/>
            <person name="Robertson H.M."/>
            <person name="Bork P."/>
            <person name="Koonin E.V."/>
            <person name="Zdobnov E.M."/>
            <person name="Grigoriev I.V."/>
            <person name="Lynch M."/>
            <person name="Boore J.L."/>
        </authorList>
    </citation>
    <scope>NUCLEOTIDE SEQUENCE [LARGE SCALE GENOMIC DNA]</scope>
</reference>
<evidence type="ECO:0000313" key="2">
    <source>
        <dbReference type="EMBL" id="EFX86069.1"/>
    </source>
</evidence>
<dbReference type="HOGENOM" id="CLU_1857310_0_0_1"/>
<proteinExistence type="predicted"/>
<accession>E9G459</accession>
<protein>
    <submittedName>
        <fullName evidence="2">Uncharacterized protein</fullName>
    </submittedName>
</protein>
<dbReference type="OrthoDB" id="1293114at2759"/>
<dbReference type="Proteomes" id="UP000000305">
    <property type="component" value="Unassembled WGS sequence"/>
</dbReference>